<dbReference type="InterPro" id="IPR043519">
    <property type="entry name" value="NT_sf"/>
</dbReference>
<organism evidence="1 2">
    <name type="scientific">Pyrenophora teres f. teres</name>
    <dbReference type="NCBI Taxonomy" id="97479"/>
    <lineage>
        <taxon>Eukaryota</taxon>
        <taxon>Fungi</taxon>
        <taxon>Dikarya</taxon>
        <taxon>Ascomycota</taxon>
        <taxon>Pezizomycotina</taxon>
        <taxon>Dothideomycetes</taxon>
        <taxon>Pleosporomycetidae</taxon>
        <taxon>Pleosporales</taxon>
        <taxon>Pleosporineae</taxon>
        <taxon>Pleosporaceae</taxon>
        <taxon>Pyrenophora</taxon>
    </lineage>
</organism>
<dbReference type="Gene3D" id="3.30.460.40">
    <property type="match status" value="1"/>
</dbReference>
<reference evidence="1" key="1">
    <citation type="submission" date="2021-02" db="EMBL/GenBank/DDBJ databases">
        <authorList>
            <person name="Syme A R."/>
            <person name="Syme A R."/>
            <person name="Moolhuijzen P."/>
        </authorList>
    </citation>
    <scope>NUCLEOTIDE SEQUENCE</scope>
    <source>
        <strain evidence="1">W1-1</strain>
    </source>
</reference>
<sequence length="120" mass="12926">MSDDDMQRGLDTIGSALASADEPQQYRIIGAGALWAIGIGFRNTADFDILVASGTAAAIKKKVLQNSKFGEKKLKSTFVKIGSKNFNVDIIPHLRAHLQNFPSGNIPSIQPPLQSHHLSA</sequence>
<dbReference type="AlphaFoldDB" id="A0A6S6VWT8"/>
<gene>
    <name evidence="1" type="ORF">PTTW11_03366</name>
</gene>
<accession>A0A6S6VWT8</accession>
<dbReference type="SUPFAM" id="SSF81301">
    <property type="entry name" value="Nucleotidyltransferase"/>
    <property type="match status" value="1"/>
</dbReference>
<protein>
    <recommendedName>
        <fullName evidence="3">Poly A polymerase head domain-containing protein</fullName>
    </recommendedName>
</protein>
<evidence type="ECO:0000313" key="2">
    <source>
        <dbReference type="Proteomes" id="UP000472372"/>
    </source>
</evidence>
<evidence type="ECO:0008006" key="3">
    <source>
        <dbReference type="Google" id="ProtNLM"/>
    </source>
</evidence>
<dbReference type="EMBL" id="HG992979">
    <property type="protein sequence ID" value="CAE7022051.1"/>
    <property type="molecule type" value="Genomic_DNA"/>
</dbReference>
<evidence type="ECO:0000313" key="1">
    <source>
        <dbReference type="EMBL" id="CAE7022051.1"/>
    </source>
</evidence>
<proteinExistence type="predicted"/>
<dbReference type="Proteomes" id="UP000472372">
    <property type="component" value="Chromosome 3"/>
</dbReference>
<name>A0A6S6VWT8_9PLEO</name>